<dbReference type="SUPFAM" id="SSF103481">
    <property type="entry name" value="Multidrug resistance efflux transporter EmrE"/>
    <property type="match status" value="2"/>
</dbReference>
<feature type="transmembrane region" description="Helical" evidence="2">
    <location>
        <begin position="92"/>
        <end position="114"/>
    </location>
</feature>
<keyword evidence="2" id="KW-0812">Transmembrane</keyword>
<keyword evidence="2" id="KW-1133">Transmembrane helix</keyword>
<dbReference type="EMBL" id="PJMW01000002">
    <property type="protein sequence ID" value="PKV77945.1"/>
    <property type="molecule type" value="Genomic_DNA"/>
</dbReference>
<dbReference type="AlphaFoldDB" id="A0A2N3V8P1"/>
<proteinExistence type="inferred from homology"/>
<organism evidence="4 5">
    <name type="scientific">Nocardia fluminea</name>
    <dbReference type="NCBI Taxonomy" id="134984"/>
    <lineage>
        <taxon>Bacteria</taxon>
        <taxon>Bacillati</taxon>
        <taxon>Actinomycetota</taxon>
        <taxon>Actinomycetes</taxon>
        <taxon>Mycobacteriales</taxon>
        <taxon>Nocardiaceae</taxon>
        <taxon>Nocardia</taxon>
    </lineage>
</organism>
<dbReference type="Proteomes" id="UP000233766">
    <property type="component" value="Unassembled WGS sequence"/>
</dbReference>
<evidence type="ECO:0000256" key="1">
    <source>
        <dbReference type="ARBA" id="ARBA00007362"/>
    </source>
</evidence>
<dbReference type="PANTHER" id="PTHR12715:SF4">
    <property type="entry name" value="EAMA DOMAIN-CONTAINING PROTEIN"/>
    <property type="match status" value="1"/>
</dbReference>
<dbReference type="RefSeq" id="WP_101464484.1">
    <property type="nucleotide sequence ID" value="NZ_PJMW01000002.1"/>
</dbReference>
<dbReference type="GO" id="GO:0016020">
    <property type="term" value="C:membrane"/>
    <property type="evidence" value="ECO:0007669"/>
    <property type="project" value="InterPro"/>
</dbReference>
<feature type="transmembrane region" description="Helical" evidence="2">
    <location>
        <begin position="265"/>
        <end position="282"/>
    </location>
</feature>
<evidence type="ECO:0000256" key="2">
    <source>
        <dbReference type="SAM" id="Phobius"/>
    </source>
</evidence>
<feature type="transmembrane region" description="Helical" evidence="2">
    <location>
        <begin position="121"/>
        <end position="140"/>
    </location>
</feature>
<evidence type="ECO:0000313" key="5">
    <source>
        <dbReference type="Proteomes" id="UP000233766"/>
    </source>
</evidence>
<name>A0A2N3V8P1_9NOCA</name>
<comment type="caution">
    <text evidence="4">The sequence shown here is derived from an EMBL/GenBank/DDBJ whole genome shotgun (WGS) entry which is preliminary data.</text>
</comment>
<feature type="transmembrane region" description="Helical" evidence="2">
    <location>
        <begin position="64"/>
        <end position="86"/>
    </location>
</feature>
<feature type="transmembrane region" description="Helical" evidence="2">
    <location>
        <begin position="242"/>
        <end position="259"/>
    </location>
</feature>
<protein>
    <submittedName>
        <fullName evidence="4">Threonine/homoserine efflux transporter RhtA</fullName>
    </submittedName>
</protein>
<dbReference type="InterPro" id="IPR000620">
    <property type="entry name" value="EamA_dom"/>
</dbReference>
<dbReference type="Gene3D" id="1.10.3730.20">
    <property type="match status" value="1"/>
</dbReference>
<dbReference type="OrthoDB" id="3744378at2"/>
<feature type="transmembrane region" description="Helical" evidence="2">
    <location>
        <begin position="146"/>
        <end position="164"/>
    </location>
</feature>
<dbReference type="PANTHER" id="PTHR12715">
    <property type="entry name" value="TRANSPORTER, DRUG/METABOLITE EXPORTER FAMILY"/>
    <property type="match status" value="1"/>
</dbReference>
<reference evidence="4 5" key="1">
    <citation type="submission" date="2017-12" db="EMBL/GenBank/DDBJ databases">
        <title>Sequencing the genomes of 1000 Actinobacteria strains.</title>
        <authorList>
            <person name="Klenk H.-P."/>
        </authorList>
    </citation>
    <scope>NUCLEOTIDE SEQUENCE [LARGE SCALE GENOMIC DNA]</scope>
    <source>
        <strain evidence="4 5">DSM 44489</strain>
    </source>
</reference>
<feature type="domain" description="EamA" evidence="3">
    <location>
        <begin position="147"/>
        <end position="280"/>
    </location>
</feature>
<dbReference type="InterPro" id="IPR052756">
    <property type="entry name" value="Alkyne_AA_exporter"/>
</dbReference>
<sequence>MKSRLPALALVAVMLAWASSFVIIRGIAPYISPAAMASGRLLVGAVVLVLVLAFRGGRMPRGTALWLTMAYGALWFGLYTVLVNAAEQHLDAGTTALLVNIAPIVVAVLAGLFLNEGFPPLLVVGIAVSFTGAAIIAFTGPGQRDRVGVVLAVAAALLYGISVVAQKLVLRSTDPLTATALGAVAGAVVLLPWAPKMAHELAEAPLSATIGVVYLGVVSTALAFLLWAYALAHTPAGVTASSSYAVPALAIVMSWIFLAEVPTRTALLGGTLCLTGVAIARLRPSMFQRRPQSVPVHRDGAAPALR</sequence>
<feature type="domain" description="EamA" evidence="3">
    <location>
        <begin position="7"/>
        <end position="137"/>
    </location>
</feature>
<dbReference type="Pfam" id="PF00892">
    <property type="entry name" value="EamA"/>
    <property type="match status" value="2"/>
</dbReference>
<gene>
    <name evidence="4" type="ORF">ATK86_2299</name>
</gene>
<feature type="transmembrane region" description="Helical" evidence="2">
    <location>
        <begin position="30"/>
        <end position="52"/>
    </location>
</feature>
<keyword evidence="5" id="KW-1185">Reference proteome</keyword>
<comment type="similarity">
    <text evidence="1">Belongs to the EamA transporter family.</text>
</comment>
<evidence type="ECO:0000313" key="4">
    <source>
        <dbReference type="EMBL" id="PKV77945.1"/>
    </source>
</evidence>
<accession>A0A2N3V8P1</accession>
<dbReference type="InterPro" id="IPR037185">
    <property type="entry name" value="EmrE-like"/>
</dbReference>
<evidence type="ECO:0000259" key="3">
    <source>
        <dbReference type="Pfam" id="PF00892"/>
    </source>
</evidence>
<feature type="transmembrane region" description="Helical" evidence="2">
    <location>
        <begin position="206"/>
        <end position="230"/>
    </location>
</feature>
<keyword evidence="2" id="KW-0472">Membrane</keyword>
<feature type="transmembrane region" description="Helical" evidence="2">
    <location>
        <begin position="176"/>
        <end position="194"/>
    </location>
</feature>